<keyword evidence="12" id="KW-1185">Reference proteome</keyword>
<evidence type="ECO:0000256" key="6">
    <source>
        <dbReference type="ARBA" id="ARBA00022777"/>
    </source>
</evidence>
<evidence type="ECO:0000256" key="7">
    <source>
        <dbReference type="ARBA" id="ARBA00022840"/>
    </source>
</evidence>
<reference evidence="11" key="2">
    <citation type="submission" date="2020-09" db="EMBL/GenBank/DDBJ databases">
        <authorList>
            <person name="Sun Q."/>
            <person name="Sedlacek I."/>
        </authorList>
    </citation>
    <scope>NUCLEOTIDE SEQUENCE</scope>
    <source>
        <strain evidence="11">CCM 7905</strain>
    </source>
</reference>
<evidence type="ECO:0000256" key="9">
    <source>
        <dbReference type="ARBA" id="ARBA00048090"/>
    </source>
</evidence>
<gene>
    <name evidence="11" type="ORF">GCM10007304_38630</name>
</gene>
<dbReference type="GO" id="GO:0019521">
    <property type="term" value="P:D-gluconate metabolic process"/>
    <property type="evidence" value="ECO:0007669"/>
    <property type="project" value="UniProtKB-KW"/>
</dbReference>
<dbReference type="Gene3D" id="3.40.50.300">
    <property type="entry name" value="P-loop containing nucleotide triphosphate hydrolases"/>
    <property type="match status" value="1"/>
</dbReference>
<dbReference type="CDD" id="cd02021">
    <property type="entry name" value="GntK"/>
    <property type="match status" value="1"/>
</dbReference>
<keyword evidence="6 10" id="KW-0418">Kinase</keyword>
<protein>
    <recommendedName>
        <fullName evidence="3 10">Gluconokinase</fullName>
        <ecNumber evidence="3 10">2.7.1.12</ecNumber>
    </recommendedName>
</protein>
<dbReference type="EC" id="2.7.1.12" evidence="3 10"/>
<dbReference type="FunFam" id="3.40.50.300:FF:000522">
    <property type="entry name" value="Gluconokinase"/>
    <property type="match status" value="1"/>
</dbReference>
<evidence type="ECO:0000256" key="8">
    <source>
        <dbReference type="ARBA" id="ARBA00023064"/>
    </source>
</evidence>
<dbReference type="Pfam" id="PF13671">
    <property type="entry name" value="AAA_33"/>
    <property type="match status" value="1"/>
</dbReference>
<evidence type="ECO:0000313" key="11">
    <source>
        <dbReference type="EMBL" id="GGG21046.1"/>
    </source>
</evidence>
<dbReference type="PANTHER" id="PTHR43442:SF3">
    <property type="entry name" value="GLUCONOKINASE-RELATED"/>
    <property type="match status" value="1"/>
</dbReference>
<evidence type="ECO:0000256" key="1">
    <source>
        <dbReference type="ARBA" id="ARBA00004761"/>
    </source>
</evidence>
<keyword evidence="4 10" id="KW-0808">Transferase</keyword>
<dbReference type="RefSeq" id="WP_188546514.1">
    <property type="nucleotide sequence ID" value="NZ_BMCU01000004.1"/>
</dbReference>
<dbReference type="SUPFAM" id="SSF52540">
    <property type="entry name" value="P-loop containing nucleoside triphosphate hydrolases"/>
    <property type="match status" value="1"/>
</dbReference>
<evidence type="ECO:0000313" key="12">
    <source>
        <dbReference type="Proteomes" id="UP000654257"/>
    </source>
</evidence>
<dbReference type="EMBL" id="BMCU01000004">
    <property type="protein sequence ID" value="GGG21046.1"/>
    <property type="molecule type" value="Genomic_DNA"/>
</dbReference>
<evidence type="ECO:0000256" key="3">
    <source>
        <dbReference type="ARBA" id="ARBA00012054"/>
    </source>
</evidence>
<accession>A0A917G457</accession>
<keyword evidence="5 10" id="KW-0547">Nucleotide-binding</keyword>
<name>A0A917G457_9NOCA</name>
<organism evidence="11 12">
    <name type="scientific">Rhodococcoides trifolii</name>
    <dbReference type="NCBI Taxonomy" id="908250"/>
    <lineage>
        <taxon>Bacteria</taxon>
        <taxon>Bacillati</taxon>
        <taxon>Actinomycetota</taxon>
        <taxon>Actinomycetes</taxon>
        <taxon>Mycobacteriales</taxon>
        <taxon>Nocardiaceae</taxon>
        <taxon>Rhodococcoides</taxon>
    </lineage>
</organism>
<evidence type="ECO:0000256" key="4">
    <source>
        <dbReference type="ARBA" id="ARBA00022679"/>
    </source>
</evidence>
<reference evidence="11" key="1">
    <citation type="journal article" date="2014" name="Int. J. Syst. Evol. Microbiol.">
        <title>Complete genome sequence of Corynebacterium casei LMG S-19264T (=DSM 44701T), isolated from a smear-ripened cheese.</title>
        <authorList>
            <consortium name="US DOE Joint Genome Institute (JGI-PGF)"/>
            <person name="Walter F."/>
            <person name="Albersmeier A."/>
            <person name="Kalinowski J."/>
            <person name="Ruckert C."/>
        </authorList>
    </citation>
    <scope>NUCLEOTIDE SEQUENCE</scope>
    <source>
        <strain evidence="11">CCM 7905</strain>
    </source>
</reference>
<keyword evidence="7 10" id="KW-0067">ATP-binding</keyword>
<proteinExistence type="inferred from homology"/>
<keyword evidence="8" id="KW-0311">Gluconate utilization</keyword>
<dbReference type="PANTHER" id="PTHR43442">
    <property type="entry name" value="GLUCONOKINASE-RELATED"/>
    <property type="match status" value="1"/>
</dbReference>
<evidence type="ECO:0000256" key="10">
    <source>
        <dbReference type="RuleBase" id="RU363066"/>
    </source>
</evidence>
<dbReference type="GO" id="GO:0005524">
    <property type="term" value="F:ATP binding"/>
    <property type="evidence" value="ECO:0007669"/>
    <property type="project" value="UniProtKB-KW"/>
</dbReference>
<dbReference type="NCBIfam" id="TIGR01313">
    <property type="entry name" value="therm_gnt_kin"/>
    <property type="match status" value="1"/>
</dbReference>
<comment type="caution">
    <text evidence="11">The sequence shown here is derived from an EMBL/GenBank/DDBJ whole genome shotgun (WGS) entry which is preliminary data.</text>
</comment>
<dbReference type="AlphaFoldDB" id="A0A917G457"/>
<dbReference type="InterPro" id="IPR027417">
    <property type="entry name" value="P-loop_NTPase"/>
</dbReference>
<dbReference type="GO" id="GO:0046316">
    <property type="term" value="F:gluconokinase activity"/>
    <property type="evidence" value="ECO:0007669"/>
    <property type="project" value="UniProtKB-EC"/>
</dbReference>
<dbReference type="GO" id="GO:0005737">
    <property type="term" value="C:cytoplasm"/>
    <property type="evidence" value="ECO:0007669"/>
    <property type="project" value="TreeGrafter"/>
</dbReference>
<evidence type="ECO:0000256" key="2">
    <source>
        <dbReference type="ARBA" id="ARBA00008420"/>
    </source>
</evidence>
<comment type="pathway">
    <text evidence="1">Carbohydrate acid metabolism.</text>
</comment>
<comment type="similarity">
    <text evidence="2 10">Belongs to the gluconokinase GntK/GntV family.</text>
</comment>
<comment type="catalytic activity">
    <reaction evidence="9 10">
        <text>D-gluconate + ATP = 6-phospho-D-gluconate + ADP + H(+)</text>
        <dbReference type="Rhea" id="RHEA:19433"/>
        <dbReference type="ChEBI" id="CHEBI:15378"/>
        <dbReference type="ChEBI" id="CHEBI:18391"/>
        <dbReference type="ChEBI" id="CHEBI:30616"/>
        <dbReference type="ChEBI" id="CHEBI:58759"/>
        <dbReference type="ChEBI" id="CHEBI:456216"/>
        <dbReference type="EC" id="2.7.1.12"/>
    </reaction>
</comment>
<dbReference type="InterPro" id="IPR006001">
    <property type="entry name" value="Therm_gnt_kin"/>
</dbReference>
<dbReference type="Proteomes" id="UP000654257">
    <property type="component" value="Unassembled WGS sequence"/>
</dbReference>
<sequence length="166" mass="18362">MSSPVVLVVMGVSGSGKTTIAGAIAGRLDWELQEGDDLHPDANVDKMAHGTPLTDEDRWPWLDRVAAWIDDHLAAGESGVITCSALKRSYRDVLRRDAVHFVYLEASRDELEKRLMRRQGHYMPASLLDSQLATLEPPSDDEQVFTVPIGRPAAEIAREIADRITD</sequence>
<evidence type="ECO:0000256" key="5">
    <source>
        <dbReference type="ARBA" id="ARBA00022741"/>
    </source>
</evidence>